<feature type="compositionally biased region" description="Basic and acidic residues" evidence="1">
    <location>
        <begin position="322"/>
        <end position="333"/>
    </location>
</feature>
<dbReference type="InterPro" id="IPR004354">
    <property type="entry name" value="Meiotic_Rec114"/>
</dbReference>
<name>A0ABR4M1A4_9EURO</name>
<protein>
    <submittedName>
        <fullName evidence="2">Uncharacterized protein</fullName>
    </submittedName>
</protein>
<proteinExistence type="predicted"/>
<feature type="region of interest" description="Disordered" evidence="1">
    <location>
        <begin position="263"/>
        <end position="353"/>
    </location>
</feature>
<sequence length="424" mass="46504">MYCSTFSRPAQDPTTLDRFQLAQFSYTITSNGHRGPFNWNHVYGNGDIVGILEKCTTPSPGKVVLKVLHGHDTLEEINITELAKELKSQIHSKQDGPKVPAVSVVVRSPCLAIKYPLVNSRLRRFQIKFSHDRDYYSVLSTLSEVGCPFSELNATSEQRMRRPNSSHPNLGRIGSVSTGFPIACETSTPNISLSRYFTSNPQTSAVSDTHSAITHPLPSSSSNSTTLAGSNRIVRTSTLNASSTLPSGAIAISEMNTSFTNIPSKELSTKSRTATGSHDIEDLDLPPTRELPFRKPAAKRARKLPKTADATRSKTSTTELKQAPKTENGRSKAPESQYPTQTSRGIDTNHSRPTTTAITDIETTTIEPSPLPSASIDLTGYLSNPTKERTAKIEDWICTHLEDDNFLQLCADVEGVWRRFALGK</sequence>
<feature type="compositionally biased region" description="Basic residues" evidence="1">
    <location>
        <begin position="296"/>
        <end position="305"/>
    </location>
</feature>
<dbReference type="RefSeq" id="XP_070889489.1">
    <property type="nucleotide sequence ID" value="XM_071028387.1"/>
</dbReference>
<comment type="caution">
    <text evidence="2">The sequence shown here is derived from an EMBL/GenBank/DDBJ whole genome shotgun (WGS) entry which is preliminary data.</text>
</comment>
<accession>A0ABR4M1A4</accession>
<feature type="compositionally biased region" description="Low complexity" evidence="1">
    <location>
        <begin position="216"/>
        <end position="228"/>
    </location>
</feature>
<feature type="region of interest" description="Disordered" evidence="1">
    <location>
        <begin position="204"/>
        <end position="228"/>
    </location>
</feature>
<gene>
    <name evidence="2" type="ORF">BJX67DRAFT_345943</name>
</gene>
<dbReference type="Pfam" id="PF03525">
    <property type="entry name" value="Meiotic_rec114"/>
    <property type="match status" value="1"/>
</dbReference>
<organism evidence="2 3">
    <name type="scientific">Aspergillus lucknowensis</name>
    <dbReference type="NCBI Taxonomy" id="176173"/>
    <lineage>
        <taxon>Eukaryota</taxon>
        <taxon>Fungi</taxon>
        <taxon>Dikarya</taxon>
        <taxon>Ascomycota</taxon>
        <taxon>Pezizomycotina</taxon>
        <taxon>Eurotiomycetes</taxon>
        <taxon>Eurotiomycetidae</taxon>
        <taxon>Eurotiales</taxon>
        <taxon>Aspergillaceae</taxon>
        <taxon>Aspergillus</taxon>
        <taxon>Aspergillus subgen. Nidulantes</taxon>
    </lineage>
</organism>
<evidence type="ECO:0000256" key="1">
    <source>
        <dbReference type="SAM" id="MobiDB-lite"/>
    </source>
</evidence>
<keyword evidence="3" id="KW-1185">Reference proteome</keyword>
<feature type="compositionally biased region" description="Polar residues" evidence="1">
    <location>
        <begin position="337"/>
        <end position="353"/>
    </location>
</feature>
<evidence type="ECO:0000313" key="3">
    <source>
        <dbReference type="Proteomes" id="UP001610432"/>
    </source>
</evidence>
<dbReference type="EMBL" id="JBFXLQ010000006">
    <property type="protein sequence ID" value="KAL2870510.1"/>
    <property type="molecule type" value="Genomic_DNA"/>
</dbReference>
<dbReference type="Proteomes" id="UP001610432">
    <property type="component" value="Unassembled WGS sequence"/>
</dbReference>
<reference evidence="2 3" key="1">
    <citation type="submission" date="2024-07" db="EMBL/GenBank/DDBJ databases">
        <title>Section-level genome sequencing and comparative genomics of Aspergillus sections Usti and Cavernicolus.</title>
        <authorList>
            <consortium name="Lawrence Berkeley National Laboratory"/>
            <person name="Nybo J.L."/>
            <person name="Vesth T.C."/>
            <person name="Theobald S."/>
            <person name="Frisvad J.C."/>
            <person name="Larsen T.O."/>
            <person name="Kjaerboelling I."/>
            <person name="Rothschild-Mancinelli K."/>
            <person name="Lyhne E.K."/>
            <person name="Kogle M.E."/>
            <person name="Barry K."/>
            <person name="Clum A."/>
            <person name="Na H."/>
            <person name="Ledsgaard L."/>
            <person name="Lin J."/>
            <person name="Lipzen A."/>
            <person name="Kuo A."/>
            <person name="Riley R."/>
            <person name="Mondo S."/>
            <person name="Labutti K."/>
            <person name="Haridas S."/>
            <person name="Pangalinan J."/>
            <person name="Salamov A.A."/>
            <person name="Simmons B.A."/>
            <person name="Magnuson J.K."/>
            <person name="Chen J."/>
            <person name="Drula E."/>
            <person name="Henrissat B."/>
            <person name="Wiebenga A."/>
            <person name="Lubbers R.J."/>
            <person name="Gomes A.C."/>
            <person name="Macurrencykelacurrency M.R."/>
            <person name="Stajich J."/>
            <person name="Grigoriev I.V."/>
            <person name="Mortensen U.H."/>
            <person name="De Vries R.P."/>
            <person name="Baker S.E."/>
            <person name="Andersen M.R."/>
        </authorList>
    </citation>
    <scope>NUCLEOTIDE SEQUENCE [LARGE SCALE GENOMIC DNA]</scope>
    <source>
        <strain evidence="2 3">CBS 449.75</strain>
    </source>
</reference>
<dbReference type="GeneID" id="98143459"/>
<evidence type="ECO:0000313" key="2">
    <source>
        <dbReference type="EMBL" id="KAL2870510.1"/>
    </source>
</evidence>